<keyword evidence="1" id="KW-0472">Membrane</keyword>
<dbReference type="eggNOG" id="COG2385">
    <property type="taxonomic scope" value="Bacteria"/>
</dbReference>
<keyword evidence="4" id="KW-1185">Reference proteome</keyword>
<dbReference type="InterPro" id="IPR051922">
    <property type="entry name" value="Bact_Sporulation_Assoc"/>
</dbReference>
<dbReference type="InterPro" id="IPR013693">
    <property type="entry name" value="SpoIID/LytB_N"/>
</dbReference>
<dbReference type="GO" id="GO:0030435">
    <property type="term" value="P:sporulation resulting in formation of a cellular spore"/>
    <property type="evidence" value="ECO:0007669"/>
    <property type="project" value="InterPro"/>
</dbReference>
<dbReference type="InterPro" id="IPR013486">
    <property type="entry name" value="SpoIID/LytB"/>
</dbReference>
<evidence type="ECO:0000256" key="1">
    <source>
        <dbReference type="SAM" id="Phobius"/>
    </source>
</evidence>
<accession>D4S0F8</accession>
<keyword evidence="1" id="KW-1133">Transmembrane helix</keyword>
<evidence type="ECO:0000259" key="2">
    <source>
        <dbReference type="Pfam" id="PF08486"/>
    </source>
</evidence>
<evidence type="ECO:0000313" key="4">
    <source>
        <dbReference type="Proteomes" id="UP000006238"/>
    </source>
</evidence>
<evidence type="ECO:0000313" key="3">
    <source>
        <dbReference type="EMBL" id="EFF68306.1"/>
    </source>
</evidence>
<dbReference type="PANTHER" id="PTHR30032">
    <property type="entry name" value="N-ACETYLMURAMOYL-L-ALANINE AMIDASE-RELATED"/>
    <property type="match status" value="1"/>
</dbReference>
<proteinExistence type="predicted"/>
<dbReference type="NCBIfam" id="TIGR02669">
    <property type="entry name" value="SpoIID_LytB"/>
    <property type="match status" value="1"/>
</dbReference>
<organism evidence="3 4">
    <name type="scientific">Eshraghiella crossota DSM 2876</name>
    <dbReference type="NCBI Taxonomy" id="511680"/>
    <lineage>
        <taxon>Bacteria</taxon>
        <taxon>Bacillati</taxon>
        <taxon>Bacillota</taxon>
        <taxon>Clostridia</taxon>
        <taxon>Lachnospirales</taxon>
        <taxon>Lachnospiraceae</taxon>
        <taxon>Eshraghiella</taxon>
    </lineage>
</organism>
<dbReference type="AlphaFoldDB" id="D4S0F8"/>
<dbReference type="Proteomes" id="UP000006238">
    <property type="component" value="Unassembled WGS sequence"/>
</dbReference>
<name>D4S0F8_9FIRM</name>
<keyword evidence="1" id="KW-0812">Transmembrane</keyword>
<sequence>MSKKGKIILFVITVISVLLMSAFIIFFIDNSNNRCISVARASKMLALLESDKTTINSYSDGNDDRWYYKYMNYCQKNGLTEKDKIKKIYNRAYTYGDLRYYLNSKKISIKDVEEATDINLEKHKDREYISDADFKRVYDYFIVKSGNGNVHTEEITILGTNDTLEGVGKWQLHTNKGIYYAEGINMDKYVDTLIQVYVRDKEILSVSIKISDEIVYENVYFEKGEGNTITAYVGKTRRVFNVGSLDKNFSSCVGDIKMNKGVVTSVVLKQDTINGKVLMIDGDKVELENYGVLYLDDNFHVYTTYGIIEETDIENILVGYNITDFVIAGKKVCAAVISEPMVADNIRVMIMTTGFTSLFHERVSVKATGDYIVKYGDVEEVHKGTEIVDIYPESGYLSMGRISITTVNKEDKITILNVNKSYGNPSYRGDIEIALYDEGLVIINEVPIEEYLYAVVPSEMPVRFGVEALKVQAVCARSYAYKQLMNNSYGKYGAHVDDSVNFQVYNNVEEKDDSIRAVKETYGQVEAFNGKPITTYYYSTSCGHTSDMSVWGGDNGGTPYLTSKKVNNSGEKTDLSDEENFRKYINMVNENDYDYGFGYYRWKINISSDDLSISINENLYGRYCASPGNIFVKKNDTWVSEEVRNIGKLEEIRVVKRTSGGAISEIVLKGTDAEILVKNELNIRYLLCPRNNPITLLKGDTTTFYILPSSYCIFDKTENGYLITGGGYGHGIGMSQNAVSNMVQTGMTYDEILKFFYEGSEIINVYE</sequence>
<feature type="transmembrane region" description="Helical" evidence="1">
    <location>
        <begin position="7"/>
        <end position="28"/>
    </location>
</feature>
<dbReference type="Pfam" id="PF08486">
    <property type="entry name" value="SpoIID"/>
    <property type="match status" value="1"/>
</dbReference>
<dbReference type="EMBL" id="ABWN01000030">
    <property type="protein sequence ID" value="EFF68306.1"/>
    <property type="molecule type" value="Genomic_DNA"/>
</dbReference>
<reference evidence="3 4" key="1">
    <citation type="submission" date="2010-02" db="EMBL/GenBank/DDBJ databases">
        <authorList>
            <person name="Weinstock G."/>
            <person name="Sodergren E."/>
            <person name="Clifton S."/>
            <person name="Fulton L."/>
            <person name="Fulton B."/>
            <person name="Courtney L."/>
            <person name="Fronick C."/>
            <person name="Harrison M."/>
            <person name="Strong C."/>
            <person name="Farmer C."/>
            <person name="Delahaunty K."/>
            <person name="Markovic C."/>
            <person name="Hall O."/>
            <person name="Minx P."/>
            <person name="Tomlinson C."/>
            <person name="Mitreva M."/>
            <person name="Nelson J."/>
            <person name="Hou S."/>
            <person name="Wollam A."/>
            <person name="Pepin K.H."/>
            <person name="Johnson M."/>
            <person name="Bhonagiri V."/>
            <person name="Zhang X."/>
            <person name="Suruliraj S."/>
            <person name="Warren W."/>
            <person name="Chinwalla A."/>
            <person name="Mardis E.R."/>
            <person name="Wilson R.K."/>
        </authorList>
    </citation>
    <scope>NUCLEOTIDE SEQUENCE [LARGE SCALE GENOMIC DNA]</scope>
    <source>
        <strain evidence="3 4">DSM 2876</strain>
    </source>
</reference>
<dbReference type="HOGENOM" id="CLU_021203_2_0_9"/>
<dbReference type="STRING" id="45851.BHV86_09875"/>
<protein>
    <submittedName>
        <fullName evidence="3">SpoIID/LytB domain protein</fullName>
    </submittedName>
</protein>
<dbReference type="RefSeq" id="WP_005603247.1">
    <property type="nucleotide sequence ID" value="NZ_GG663524.1"/>
</dbReference>
<dbReference type="PANTHER" id="PTHR30032:SF4">
    <property type="entry name" value="AMIDASE ENHANCER"/>
    <property type="match status" value="1"/>
</dbReference>
<dbReference type="GO" id="GO:0030288">
    <property type="term" value="C:outer membrane-bounded periplasmic space"/>
    <property type="evidence" value="ECO:0007669"/>
    <property type="project" value="TreeGrafter"/>
</dbReference>
<comment type="caution">
    <text evidence="3">The sequence shown here is derived from an EMBL/GenBank/DDBJ whole genome shotgun (WGS) entry which is preliminary data.</text>
</comment>
<dbReference type="GeneID" id="98918197"/>
<gene>
    <name evidence="3" type="ORF">BUTYVIB_01577</name>
</gene>
<feature type="domain" description="Sporulation stage II protein D amidase enhancer LytB N-terminal" evidence="2">
    <location>
        <begin position="437"/>
        <end position="525"/>
    </location>
</feature>